<dbReference type="PANTHER" id="PTHR45527">
    <property type="entry name" value="NONRIBOSOMAL PEPTIDE SYNTHETASE"/>
    <property type="match status" value="1"/>
</dbReference>
<dbReference type="SUPFAM" id="SSF56801">
    <property type="entry name" value="Acetyl-CoA synthetase-like"/>
    <property type="match status" value="1"/>
</dbReference>
<dbReference type="GO" id="GO:0005737">
    <property type="term" value="C:cytoplasm"/>
    <property type="evidence" value="ECO:0007669"/>
    <property type="project" value="TreeGrafter"/>
</dbReference>
<dbReference type="Pfam" id="PF00501">
    <property type="entry name" value="AMP-binding"/>
    <property type="match status" value="1"/>
</dbReference>
<dbReference type="GO" id="GO:0044550">
    <property type="term" value="P:secondary metabolite biosynthetic process"/>
    <property type="evidence" value="ECO:0007669"/>
    <property type="project" value="TreeGrafter"/>
</dbReference>
<evidence type="ECO:0000313" key="2">
    <source>
        <dbReference type="EMBL" id="SFV87713.1"/>
    </source>
</evidence>
<dbReference type="InterPro" id="IPR020845">
    <property type="entry name" value="AMP-binding_CS"/>
</dbReference>
<dbReference type="EMBL" id="FPIA01000077">
    <property type="protein sequence ID" value="SFV88723.1"/>
    <property type="molecule type" value="Genomic_DNA"/>
</dbReference>
<accession>A0A1W1E423</accession>
<dbReference type="PROSITE" id="PS00455">
    <property type="entry name" value="AMP_BINDING"/>
    <property type="match status" value="1"/>
</dbReference>
<dbReference type="AlphaFoldDB" id="A0A1W1E423"/>
<keyword evidence="3" id="KW-0436">Ligase</keyword>
<gene>
    <name evidence="2" type="ORF">MNB_SUP05-SYMBIONT-5-1420</name>
    <name evidence="3" type="ORF">MNB_SUP05-SYMBIONT-7-487</name>
</gene>
<dbReference type="Gene3D" id="3.30.300.30">
    <property type="match status" value="1"/>
</dbReference>
<reference evidence="3" key="1">
    <citation type="submission" date="2016-10" db="EMBL/GenBank/DDBJ databases">
        <authorList>
            <person name="de Groot N.N."/>
        </authorList>
    </citation>
    <scope>NUCLEOTIDE SEQUENCE</scope>
</reference>
<dbReference type="EC" id="6.1.1.13" evidence="3"/>
<dbReference type="GO" id="GO:0016874">
    <property type="term" value="F:ligase activity"/>
    <property type="evidence" value="ECO:0007669"/>
    <property type="project" value="UniProtKB-KW"/>
</dbReference>
<sequence>MFYCFNKRTFLSLEKEGDKLAVAGSDIEVSWFELKQKVDCQVSKLRQQTNGLTIPIVLYGHKEVDFVVLILACLTLKIPFIPIDVSYPKKRIDNIKQQLGKGILIEVASGLITPFGNGKVLCQQDDNDPLAYIIFTSGSTGEPKGVQINASNLNSFIAWLQLSLPLSNHQVFMNQALLSFDLSVFEWVNALRLGASLVLMDSETALNPTLFKQRFLHYGCSVWSSTPSFALAFAYDSNFNRDNFPLFEAMFLCGEVLTTKSADLLLCHFPNLKLFNTYGPTEATVMMSSIQITRKIVDTYPHLPIGNASNNYNIDSKNSGTFEAHTTGELLITGDNVSIGYLNANNDDFTTNKAGVRCYATGDRVYQQDDKLFFAGRSDSMIKYNGHRIDLGEINYLIGQLAGISNVRTLPLERGGRIIRLISFIQTTEVDADAISTHLELRLPKYMIPSEYIFHTVFPLTLNLKVDNKQLLKQYLDF</sequence>
<evidence type="ECO:0000259" key="1">
    <source>
        <dbReference type="Pfam" id="PF00501"/>
    </source>
</evidence>
<feature type="domain" description="AMP-dependent synthetase/ligase" evidence="1">
    <location>
        <begin position="14"/>
        <end position="342"/>
    </location>
</feature>
<dbReference type="PANTHER" id="PTHR45527:SF1">
    <property type="entry name" value="FATTY ACID SYNTHASE"/>
    <property type="match status" value="1"/>
</dbReference>
<dbReference type="Gene3D" id="3.40.50.12780">
    <property type="entry name" value="N-terminal domain of ligase-like"/>
    <property type="match status" value="1"/>
</dbReference>
<dbReference type="EMBL" id="FPHZ01000071">
    <property type="protein sequence ID" value="SFV87713.1"/>
    <property type="molecule type" value="Genomic_DNA"/>
</dbReference>
<dbReference type="InterPro" id="IPR000873">
    <property type="entry name" value="AMP-dep_synth/lig_dom"/>
</dbReference>
<evidence type="ECO:0000313" key="3">
    <source>
        <dbReference type="EMBL" id="SFV88723.1"/>
    </source>
</evidence>
<proteinExistence type="predicted"/>
<dbReference type="InterPro" id="IPR045851">
    <property type="entry name" value="AMP-bd_C_sf"/>
</dbReference>
<dbReference type="InterPro" id="IPR042099">
    <property type="entry name" value="ANL_N_sf"/>
</dbReference>
<dbReference type="GO" id="GO:0043041">
    <property type="term" value="P:amino acid activation for nonribosomal peptide biosynthetic process"/>
    <property type="evidence" value="ECO:0007669"/>
    <property type="project" value="TreeGrafter"/>
</dbReference>
<dbReference type="GO" id="GO:0031177">
    <property type="term" value="F:phosphopantetheine binding"/>
    <property type="evidence" value="ECO:0007669"/>
    <property type="project" value="TreeGrafter"/>
</dbReference>
<protein>
    <submittedName>
        <fullName evidence="3">D-alanine--poly(Phosphoribitol) ligase subunit 1</fullName>
        <ecNumber evidence="3">6.1.1.13</ecNumber>
    </submittedName>
</protein>
<organism evidence="3">
    <name type="scientific">hydrothermal vent metagenome</name>
    <dbReference type="NCBI Taxonomy" id="652676"/>
    <lineage>
        <taxon>unclassified sequences</taxon>
        <taxon>metagenomes</taxon>
        <taxon>ecological metagenomes</taxon>
    </lineage>
</organism>
<name>A0A1W1E423_9ZZZZ</name>